<gene>
    <name evidence="3" type="ORF">SAMN05444417_2914</name>
</gene>
<protein>
    <submittedName>
        <fullName evidence="3">Protein N-acetyltransferase, RimJ/RimL family</fullName>
    </submittedName>
</protein>
<dbReference type="RefSeq" id="WP_073332358.1">
    <property type="nucleotide sequence ID" value="NZ_FQYO01000005.1"/>
</dbReference>
<accession>A0A1M6GTC4</accession>
<dbReference type="STRING" id="1447782.SAMN05444417_2914"/>
<name>A0A1M6GTC4_9RHOB</name>
<dbReference type="OrthoDB" id="6293260at2"/>
<dbReference type="InterPro" id="IPR016181">
    <property type="entry name" value="Acyl_CoA_acyltransferase"/>
</dbReference>
<dbReference type="PROSITE" id="PS51186">
    <property type="entry name" value="GNAT"/>
    <property type="match status" value="1"/>
</dbReference>
<dbReference type="InterPro" id="IPR051531">
    <property type="entry name" value="N-acetyltransferase"/>
</dbReference>
<dbReference type="EMBL" id="FQYO01000005">
    <property type="protein sequence ID" value="SHJ13215.1"/>
    <property type="molecule type" value="Genomic_DNA"/>
</dbReference>
<evidence type="ECO:0000259" key="2">
    <source>
        <dbReference type="PROSITE" id="PS51186"/>
    </source>
</evidence>
<proteinExistence type="predicted"/>
<dbReference type="PANTHER" id="PTHR43792:SF1">
    <property type="entry name" value="N-ACETYLTRANSFERASE DOMAIN-CONTAINING PROTEIN"/>
    <property type="match status" value="1"/>
</dbReference>
<keyword evidence="4" id="KW-1185">Reference proteome</keyword>
<evidence type="ECO:0000256" key="1">
    <source>
        <dbReference type="SAM" id="MobiDB-lite"/>
    </source>
</evidence>
<dbReference type="Proteomes" id="UP000184292">
    <property type="component" value="Unassembled WGS sequence"/>
</dbReference>
<dbReference type="Gene3D" id="3.40.630.30">
    <property type="match status" value="1"/>
</dbReference>
<feature type="domain" description="N-acetyltransferase" evidence="2">
    <location>
        <begin position="9"/>
        <end position="167"/>
    </location>
</feature>
<dbReference type="Pfam" id="PF13302">
    <property type="entry name" value="Acetyltransf_3"/>
    <property type="match status" value="1"/>
</dbReference>
<sequence length="170" mass="19173">MERLETERLVLRRPDSRDWEPVRGFFMSERSGFIGGPQSERDAWRSFAAELGHWDIRGYGMWTVTRRGAEDEGLALIGPWYPIDWPETEIGWLILSPETEGTGIATEAARAAIDHAWRVLHWTSMVSYIDPANAPSIRVAERLGAVHDPDAPAPGDKPVLVYRHTRPEGA</sequence>
<dbReference type="SUPFAM" id="SSF55729">
    <property type="entry name" value="Acyl-CoA N-acyltransferases (Nat)"/>
    <property type="match status" value="1"/>
</dbReference>
<dbReference type="GO" id="GO:0016747">
    <property type="term" value="F:acyltransferase activity, transferring groups other than amino-acyl groups"/>
    <property type="evidence" value="ECO:0007669"/>
    <property type="project" value="InterPro"/>
</dbReference>
<evidence type="ECO:0000313" key="3">
    <source>
        <dbReference type="EMBL" id="SHJ13215.1"/>
    </source>
</evidence>
<feature type="region of interest" description="Disordered" evidence="1">
    <location>
        <begin position="148"/>
        <end position="170"/>
    </location>
</feature>
<evidence type="ECO:0000313" key="4">
    <source>
        <dbReference type="Proteomes" id="UP000184292"/>
    </source>
</evidence>
<dbReference type="AlphaFoldDB" id="A0A1M6GTC4"/>
<dbReference type="InterPro" id="IPR000182">
    <property type="entry name" value="GNAT_dom"/>
</dbReference>
<organism evidence="3 4">
    <name type="scientific">Wenxinia saemankumensis</name>
    <dbReference type="NCBI Taxonomy" id="1447782"/>
    <lineage>
        <taxon>Bacteria</taxon>
        <taxon>Pseudomonadati</taxon>
        <taxon>Pseudomonadota</taxon>
        <taxon>Alphaproteobacteria</taxon>
        <taxon>Rhodobacterales</taxon>
        <taxon>Roseobacteraceae</taxon>
        <taxon>Wenxinia</taxon>
    </lineage>
</organism>
<reference evidence="3 4" key="1">
    <citation type="submission" date="2016-11" db="EMBL/GenBank/DDBJ databases">
        <authorList>
            <person name="Jaros S."/>
            <person name="Januszkiewicz K."/>
            <person name="Wedrychowicz H."/>
        </authorList>
    </citation>
    <scope>NUCLEOTIDE SEQUENCE [LARGE SCALE GENOMIC DNA]</scope>
    <source>
        <strain evidence="3 4">DSM 100565</strain>
    </source>
</reference>
<keyword evidence="3" id="KW-0808">Transferase</keyword>
<dbReference type="PANTHER" id="PTHR43792">
    <property type="entry name" value="GNAT FAMILY, PUTATIVE (AFU_ORTHOLOGUE AFUA_3G00765)-RELATED-RELATED"/>
    <property type="match status" value="1"/>
</dbReference>